<dbReference type="EMBL" id="CP058909">
    <property type="protein sequence ID" value="QLH80859.1"/>
    <property type="molecule type" value="Genomic_DNA"/>
</dbReference>
<organism evidence="5 6">
    <name type="scientific">Halosimplex pelagicum</name>
    <dbReference type="NCBI Taxonomy" id="869886"/>
    <lineage>
        <taxon>Archaea</taxon>
        <taxon>Methanobacteriati</taxon>
        <taxon>Methanobacteriota</taxon>
        <taxon>Stenosarchaea group</taxon>
        <taxon>Halobacteria</taxon>
        <taxon>Halobacteriales</taxon>
        <taxon>Haloarculaceae</taxon>
        <taxon>Halosimplex</taxon>
    </lineage>
</organism>
<reference evidence="5 6" key="1">
    <citation type="submission" date="2020-07" db="EMBL/GenBank/DDBJ databases">
        <title>Halosimplex litoreum sp. nov. and Halosimplex rubrum sp. nov., isolated from different salt environments.</title>
        <authorList>
            <person name="Cui H."/>
        </authorList>
    </citation>
    <scope>NUCLEOTIDE SEQUENCE [LARGE SCALE GENOMIC DNA]</scope>
    <source>
        <strain evidence="5 6">R2</strain>
    </source>
</reference>
<dbReference type="AlphaFoldDB" id="A0A7D5PDZ1"/>
<dbReference type="PROSITE" id="PS51066">
    <property type="entry name" value="ZF_FPG_2"/>
    <property type="match status" value="1"/>
</dbReference>
<keyword evidence="2" id="KW-0863">Zinc-finger</keyword>
<gene>
    <name evidence="5" type="ORF">HZS54_04035</name>
</gene>
<dbReference type="InterPro" id="IPR020084">
    <property type="entry name" value="NUDIX_hydrolase_CS"/>
</dbReference>
<feature type="domain" description="Nudix hydrolase" evidence="4">
    <location>
        <begin position="39"/>
        <end position="187"/>
    </location>
</feature>
<dbReference type="Pfam" id="PF00293">
    <property type="entry name" value="NUDIX"/>
    <property type="match status" value="1"/>
</dbReference>
<dbReference type="CDD" id="cd02883">
    <property type="entry name" value="NUDIX_Hydrolase"/>
    <property type="match status" value="1"/>
</dbReference>
<keyword evidence="1" id="KW-0378">Hydrolase</keyword>
<dbReference type="InterPro" id="IPR000086">
    <property type="entry name" value="NUDIX_hydrolase_dom"/>
</dbReference>
<keyword evidence="6" id="KW-1185">Reference proteome</keyword>
<dbReference type="Proteomes" id="UP000509346">
    <property type="component" value="Chromosome"/>
</dbReference>
<dbReference type="GO" id="GO:0003906">
    <property type="term" value="F:DNA-(apurinic or apyrimidinic site) endonuclease activity"/>
    <property type="evidence" value="ECO:0007669"/>
    <property type="project" value="InterPro"/>
</dbReference>
<name>A0A7D5PDZ1_9EURY</name>
<sequence>MTKRKADFCPYCGTALETAVFEGRDRRYCPHCEEIVFQNPFPGAHVAVLDSGGQSPSGSAAKLHDGDSVLLIERAIEPDLGAWAVPGGILEVDEPARVGAARELEEETGLAVDPDALTLVRTGFDIDDPDDGSYLSICFAVDRDETTGTVDPGPECADARWWPVVEFSATDAWIRSVDRRRVEAAVDRLRDDSVDFGG</sequence>
<keyword evidence="2" id="KW-0862">Zinc</keyword>
<dbReference type="SUPFAM" id="SSF55811">
    <property type="entry name" value="Nudix"/>
    <property type="match status" value="1"/>
</dbReference>
<evidence type="ECO:0000256" key="1">
    <source>
        <dbReference type="ARBA" id="ARBA00022801"/>
    </source>
</evidence>
<dbReference type="GO" id="GO:0016799">
    <property type="term" value="F:hydrolase activity, hydrolyzing N-glycosyl compounds"/>
    <property type="evidence" value="ECO:0007669"/>
    <property type="project" value="InterPro"/>
</dbReference>
<dbReference type="KEGG" id="hpel:HZS54_04035"/>
<evidence type="ECO:0000256" key="2">
    <source>
        <dbReference type="PROSITE-ProRule" id="PRU00391"/>
    </source>
</evidence>
<dbReference type="RefSeq" id="WP_179920677.1">
    <property type="nucleotide sequence ID" value="NZ_CP058909.1"/>
</dbReference>
<dbReference type="GO" id="GO:0006284">
    <property type="term" value="P:base-excision repair"/>
    <property type="evidence" value="ECO:0007669"/>
    <property type="project" value="InterPro"/>
</dbReference>
<evidence type="ECO:0000313" key="5">
    <source>
        <dbReference type="EMBL" id="QLH80859.1"/>
    </source>
</evidence>
<evidence type="ECO:0000259" key="4">
    <source>
        <dbReference type="PROSITE" id="PS51462"/>
    </source>
</evidence>
<dbReference type="InterPro" id="IPR015797">
    <property type="entry name" value="NUDIX_hydrolase-like_dom_sf"/>
</dbReference>
<dbReference type="PANTHER" id="PTHR43222">
    <property type="entry name" value="NUDIX HYDROLASE 23"/>
    <property type="match status" value="1"/>
</dbReference>
<protein>
    <submittedName>
        <fullName evidence="5">NUDIX domain-containing protein</fullName>
    </submittedName>
</protein>
<proteinExistence type="predicted"/>
<accession>A0A7D5PDZ1</accession>
<dbReference type="OrthoDB" id="40462at2157"/>
<dbReference type="PROSITE" id="PS51462">
    <property type="entry name" value="NUDIX"/>
    <property type="match status" value="1"/>
</dbReference>
<dbReference type="PROSITE" id="PS00893">
    <property type="entry name" value="NUDIX_BOX"/>
    <property type="match status" value="1"/>
</dbReference>
<dbReference type="Gene3D" id="3.90.79.10">
    <property type="entry name" value="Nucleoside Triphosphate Pyrophosphohydrolase"/>
    <property type="match status" value="1"/>
</dbReference>
<feature type="domain" description="FPG-type" evidence="3">
    <location>
        <begin position="1"/>
        <end position="34"/>
    </location>
</feature>
<dbReference type="PANTHER" id="PTHR43222:SF2">
    <property type="entry name" value="NUDIX HYDROLASE 23, CHLOROPLASTIC"/>
    <property type="match status" value="1"/>
</dbReference>
<keyword evidence="2" id="KW-0479">Metal-binding</keyword>
<dbReference type="GO" id="GO:0008270">
    <property type="term" value="F:zinc ion binding"/>
    <property type="evidence" value="ECO:0007669"/>
    <property type="project" value="UniProtKB-KW"/>
</dbReference>
<dbReference type="GeneID" id="56081730"/>
<dbReference type="InterPro" id="IPR000214">
    <property type="entry name" value="Znf_DNA_glyclase/AP_lyase"/>
</dbReference>
<evidence type="ECO:0000259" key="3">
    <source>
        <dbReference type="PROSITE" id="PS51066"/>
    </source>
</evidence>
<evidence type="ECO:0000313" key="6">
    <source>
        <dbReference type="Proteomes" id="UP000509346"/>
    </source>
</evidence>